<comment type="caution">
    <text evidence="2">The sequence shown here is derived from an EMBL/GenBank/DDBJ whole genome shotgun (WGS) entry which is preliminary data.</text>
</comment>
<evidence type="ECO:0000313" key="2">
    <source>
        <dbReference type="EMBL" id="KAK3222523.1"/>
    </source>
</evidence>
<evidence type="ECO:0000259" key="1">
    <source>
        <dbReference type="Pfam" id="PF13966"/>
    </source>
</evidence>
<evidence type="ECO:0000313" key="3">
    <source>
        <dbReference type="Proteomes" id="UP001281410"/>
    </source>
</evidence>
<accession>A0AAE0AQU0</accession>
<dbReference type="EMBL" id="JANJYJ010000003">
    <property type="protein sequence ID" value="KAK3222523.1"/>
    <property type="molecule type" value="Genomic_DNA"/>
</dbReference>
<dbReference type="AlphaFoldDB" id="A0AAE0AQU0"/>
<feature type="domain" description="Reverse transcriptase zinc-binding" evidence="1">
    <location>
        <begin position="79"/>
        <end position="127"/>
    </location>
</feature>
<sequence>MPCSQGSLGLKDLGLLNNSILKKLTWKFMTFEGFTFSFLRERYLTQLCKSQGGIAISLVAYSLVWARSRDGQVSCKSAYSRMIRGSPQLPIEDCLSRGGFQLASRCSVCGVSSESSDHLFLQCPLSAALREAVFSFVQRLISTDSWSSFFS</sequence>
<name>A0AAE0AQU0_9ROSI</name>
<protein>
    <recommendedName>
        <fullName evidence="1">Reverse transcriptase zinc-binding domain-containing protein</fullName>
    </recommendedName>
</protein>
<reference evidence="2" key="1">
    <citation type="journal article" date="2023" name="Plant J.">
        <title>Genome sequences and population genomics provide insights into the demographic history, inbreeding, and mutation load of two 'living fossil' tree species of Dipteronia.</title>
        <authorList>
            <person name="Feng Y."/>
            <person name="Comes H.P."/>
            <person name="Chen J."/>
            <person name="Zhu S."/>
            <person name="Lu R."/>
            <person name="Zhang X."/>
            <person name="Li P."/>
            <person name="Qiu J."/>
            <person name="Olsen K.M."/>
            <person name="Qiu Y."/>
        </authorList>
    </citation>
    <scope>NUCLEOTIDE SEQUENCE</scope>
    <source>
        <strain evidence="2">NBL</strain>
    </source>
</reference>
<proteinExistence type="predicted"/>
<gene>
    <name evidence="2" type="ORF">Dsin_009548</name>
</gene>
<dbReference type="Proteomes" id="UP001281410">
    <property type="component" value="Unassembled WGS sequence"/>
</dbReference>
<dbReference type="InterPro" id="IPR026960">
    <property type="entry name" value="RVT-Znf"/>
</dbReference>
<organism evidence="2 3">
    <name type="scientific">Dipteronia sinensis</name>
    <dbReference type="NCBI Taxonomy" id="43782"/>
    <lineage>
        <taxon>Eukaryota</taxon>
        <taxon>Viridiplantae</taxon>
        <taxon>Streptophyta</taxon>
        <taxon>Embryophyta</taxon>
        <taxon>Tracheophyta</taxon>
        <taxon>Spermatophyta</taxon>
        <taxon>Magnoliopsida</taxon>
        <taxon>eudicotyledons</taxon>
        <taxon>Gunneridae</taxon>
        <taxon>Pentapetalae</taxon>
        <taxon>rosids</taxon>
        <taxon>malvids</taxon>
        <taxon>Sapindales</taxon>
        <taxon>Sapindaceae</taxon>
        <taxon>Hippocastanoideae</taxon>
        <taxon>Acereae</taxon>
        <taxon>Dipteronia</taxon>
    </lineage>
</organism>
<keyword evidence="3" id="KW-1185">Reference proteome</keyword>
<dbReference type="Pfam" id="PF13966">
    <property type="entry name" value="zf-RVT"/>
    <property type="match status" value="1"/>
</dbReference>